<sequence>MEFEIPENCGNSPRMLIVAELARAWGEEDRSHLDDWSEPDASWTVHPGEVARGFTKLWLENVVTHGRVGSCDGVAVRPDGSRVHFAHFFGFTSTAKTAKVRRVTSYVVPAGAAL</sequence>
<proteinExistence type="predicted"/>
<organism evidence="1 3">
    <name type="scientific">Nesterenkonia jeotgali</name>
    <dbReference type="NCBI Taxonomy" id="317018"/>
    <lineage>
        <taxon>Bacteria</taxon>
        <taxon>Bacillati</taxon>
        <taxon>Actinomycetota</taxon>
        <taxon>Actinomycetes</taxon>
        <taxon>Micrococcales</taxon>
        <taxon>Micrococcaceae</taxon>
        <taxon>Nesterenkonia</taxon>
    </lineage>
</organism>
<accession>A0A0W8IJQ8</accession>
<evidence type="ECO:0000313" key="3">
    <source>
        <dbReference type="Proteomes" id="UP000054023"/>
    </source>
</evidence>
<reference evidence="1" key="2">
    <citation type="submission" date="2015-12" db="EMBL/GenBank/DDBJ databases">
        <authorList>
            <person name="Shamseldin A."/>
            <person name="Moawad H."/>
            <person name="Abd El-Rahim W.M."/>
            <person name="Sadowsky M.J."/>
        </authorList>
    </citation>
    <scope>NUCLEOTIDE SEQUENCE [LARGE SCALE GENOMIC DNA]</scope>
    <source>
        <strain evidence="1">CD08_7</strain>
    </source>
</reference>
<reference evidence="2 4" key="3">
    <citation type="submission" date="2020-08" db="EMBL/GenBank/DDBJ databases">
        <title>Sequencing the genomes of 1000 actinobacteria strains.</title>
        <authorList>
            <person name="Klenk H.-P."/>
        </authorList>
    </citation>
    <scope>NUCLEOTIDE SEQUENCE [LARGE SCALE GENOMIC DNA]</scope>
    <source>
        <strain evidence="2 4">DSM 19081</strain>
    </source>
</reference>
<dbReference type="Proteomes" id="UP000054023">
    <property type="component" value="Unassembled WGS sequence"/>
</dbReference>
<evidence type="ECO:0000313" key="1">
    <source>
        <dbReference type="EMBL" id="KUG60434.1"/>
    </source>
</evidence>
<gene>
    <name evidence="1" type="ORF">AVL63_08650</name>
    <name evidence="2" type="ORF">HNR24_002685</name>
</gene>
<dbReference type="STRING" id="317018.AVL63_08650"/>
<reference evidence="3" key="1">
    <citation type="submission" date="2015-12" db="EMBL/GenBank/DDBJ databases">
        <authorList>
            <person name="Nair G.R."/>
            <person name="Kaur G."/>
            <person name="Mayilraj S."/>
        </authorList>
    </citation>
    <scope>NUCLEOTIDE SEQUENCE [LARGE SCALE GENOMIC DNA]</scope>
    <source>
        <strain evidence="3">CD08_7</strain>
    </source>
</reference>
<keyword evidence="3" id="KW-1185">Reference proteome</keyword>
<name>A0A0W8IJQ8_9MICC</name>
<dbReference type="RefSeq" id="WP_058887419.1">
    <property type="nucleotide sequence ID" value="NZ_BAAAKT010000001.1"/>
</dbReference>
<protein>
    <recommendedName>
        <fullName evidence="5">SnoaL-like domain-containing protein</fullName>
    </recommendedName>
</protein>
<dbReference type="OrthoDB" id="4412416at2"/>
<dbReference type="EMBL" id="LQBM01000001">
    <property type="protein sequence ID" value="KUG60434.1"/>
    <property type="molecule type" value="Genomic_DNA"/>
</dbReference>
<dbReference type="Proteomes" id="UP000546252">
    <property type="component" value="Unassembled WGS sequence"/>
</dbReference>
<evidence type="ECO:0000313" key="4">
    <source>
        <dbReference type="Proteomes" id="UP000546252"/>
    </source>
</evidence>
<dbReference type="AlphaFoldDB" id="A0A0W8IJQ8"/>
<dbReference type="EMBL" id="JACJIH010000001">
    <property type="protein sequence ID" value="MBA8922752.1"/>
    <property type="molecule type" value="Genomic_DNA"/>
</dbReference>
<comment type="caution">
    <text evidence="1">The sequence shown here is derived from an EMBL/GenBank/DDBJ whole genome shotgun (WGS) entry which is preliminary data.</text>
</comment>
<evidence type="ECO:0008006" key="5">
    <source>
        <dbReference type="Google" id="ProtNLM"/>
    </source>
</evidence>
<evidence type="ECO:0000313" key="2">
    <source>
        <dbReference type="EMBL" id="MBA8922752.1"/>
    </source>
</evidence>